<dbReference type="Gene3D" id="3.75.10.10">
    <property type="entry name" value="L-arginine/glycine Amidinotransferase, Chain A"/>
    <property type="match status" value="1"/>
</dbReference>
<dbReference type="Proteomes" id="UP000005741">
    <property type="component" value="Chromosome"/>
</dbReference>
<dbReference type="InterPro" id="IPR003876">
    <property type="entry name" value="Arg_deiminase"/>
</dbReference>
<dbReference type="Gene3D" id="1.10.3930.10">
    <property type="entry name" value="Arginine deiminase"/>
    <property type="match status" value="1"/>
</dbReference>
<dbReference type="OrthoDB" id="371705at2157"/>
<dbReference type="PIRSF" id="PIRSF006356">
    <property type="entry name" value="Arg_deiminase"/>
    <property type="match status" value="1"/>
</dbReference>
<dbReference type="RefSeq" id="WP_004076989.1">
    <property type="nucleotide sequence ID" value="NZ_CM001436.1"/>
</dbReference>
<accession>H1Z0I9</accession>
<evidence type="ECO:0000256" key="1">
    <source>
        <dbReference type="ARBA" id="ARBA00022801"/>
    </source>
</evidence>
<evidence type="ECO:0000313" key="3">
    <source>
        <dbReference type="Proteomes" id="UP000005741"/>
    </source>
</evidence>
<keyword evidence="3" id="KW-1185">Reference proteome</keyword>
<name>H1Z0I9_9EURY</name>
<proteinExistence type="predicted"/>
<dbReference type="AlphaFoldDB" id="H1Z0I9"/>
<dbReference type="GO" id="GO:0019546">
    <property type="term" value="P:L-arginine deiminase pathway"/>
    <property type="evidence" value="ECO:0007669"/>
    <property type="project" value="TreeGrafter"/>
</dbReference>
<evidence type="ECO:0000313" key="2">
    <source>
        <dbReference type="EMBL" id="EHQ35246.1"/>
    </source>
</evidence>
<reference evidence="2 3" key="1">
    <citation type="submission" date="2011-10" db="EMBL/GenBank/DDBJ databases">
        <title>The Improved High-Quality Draft genome of Methanoplanus limicola DSM 2279.</title>
        <authorList>
            <consortium name="US DOE Joint Genome Institute (JGI-PGF)"/>
            <person name="Lucas S."/>
            <person name="Copeland A."/>
            <person name="Lapidus A."/>
            <person name="Glavina del Rio T."/>
            <person name="Dalin E."/>
            <person name="Tice H."/>
            <person name="Bruce D."/>
            <person name="Goodwin L."/>
            <person name="Pitluck S."/>
            <person name="Peters L."/>
            <person name="Mikhailova N."/>
            <person name="Lu M."/>
            <person name="Kyrpides N."/>
            <person name="Mavromatis K."/>
            <person name="Ivanova N."/>
            <person name="Markowitz V."/>
            <person name="Cheng J.-F."/>
            <person name="Hugenholtz P."/>
            <person name="Woyke T."/>
            <person name="Wu D."/>
            <person name="Wirth R."/>
            <person name="Brambilla E.-M."/>
            <person name="Klenk H.-P."/>
            <person name="Eisen J.A."/>
        </authorList>
    </citation>
    <scope>NUCLEOTIDE SEQUENCE [LARGE SCALE GENOMIC DNA]</scope>
    <source>
        <strain evidence="2 3">DSM 2279</strain>
    </source>
</reference>
<keyword evidence="1 2" id="KW-0378">Hydrolase</keyword>
<dbReference type="InParanoid" id="H1Z0I9"/>
<dbReference type="Pfam" id="PF02274">
    <property type="entry name" value="ADI"/>
    <property type="match status" value="1"/>
</dbReference>
<dbReference type="PANTHER" id="PTHR47271:SF2">
    <property type="entry name" value="ARGININE DEIMINASE"/>
    <property type="match status" value="1"/>
</dbReference>
<dbReference type="EC" id="3.5.3.6" evidence="2"/>
<gene>
    <name evidence="2" type="ORF">Metlim_1135</name>
</gene>
<sequence>MRHYGVFSETGRLRKVLMHRPDIAISRLTPKNRERYLFDETLWVSRACEEHDSFAGEIRGDGAEVLYLHDLLTETVSKNPSARSRITDVILNEGNAGVSIKDKLKDFLLDAEPEIISGYLTGGLMLGEAEEEVGYSFRENSLVGALKGDDSFLIPPLPNSVYTRDPSTWIYSGALLNVMKHPARWREVLNTALVFYSHPEFQGGGFEVIFPGNDPNLIFEGGKLWNFSAEGGDIMPVGNRTVIAGISERTDAQMVERISAALFRRGEVERVIACSIGRDRSHMHLDTVFSMLDYGTVTVFPEVTDKADTWVITPGKKTEENDGIDSGYEMSDKKRLSASSDAGMFRIEKAESFIKAVEDALGEGRLNVIPTGGDSFMARREQWDEGNNVFALRPGKVIAYERNASTNSSFRKEGIDVIEISGSELSRGRGGTHCMTCPLSRDA</sequence>
<dbReference type="PATRIC" id="fig|937775.9.peg.1302"/>
<organism evidence="2 3">
    <name type="scientific">Methanoplanus limicola DSM 2279</name>
    <dbReference type="NCBI Taxonomy" id="937775"/>
    <lineage>
        <taxon>Archaea</taxon>
        <taxon>Methanobacteriati</taxon>
        <taxon>Methanobacteriota</taxon>
        <taxon>Stenosarchaea group</taxon>
        <taxon>Methanomicrobia</taxon>
        <taxon>Methanomicrobiales</taxon>
        <taxon>Methanomicrobiaceae</taxon>
        <taxon>Methanoplanus</taxon>
    </lineage>
</organism>
<dbReference type="PANTHER" id="PTHR47271">
    <property type="entry name" value="ARGININE DEIMINASE"/>
    <property type="match status" value="1"/>
</dbReference>
<dbReference type="HOGENOM" id="CLU_052662_0_0_2"/>
<dbReference type="EMBL" id="CM001436">
    <property type="protein sequence ID" value="EHQ35246.1"/>
    <property type="molecule type" value="Genomic_DNA"/>
</dbReference>
<dbReference type="GO" id="GO:0016990">
    <property type="term" value="F:arginine deiminase activity"/>
    <property type="evidence" value="ECO:0007669"/>
    <property type="project" value="UniProtKB-EC"/>
</dbReference>
<dbReference type="SUPFAM" id="SSF55909">
    <property type="entry name" value="Pentein"/>
    <property type="match status" value="1"/>
</dbReference>
<dbReference type="PRINTS" id="PR01466">
    <property type="entry name" value="ARGDEIMINASE"/>
</dbReference>
<protein>
    <submittedName>
        <fullName evidence="2">Arginine deiminase</fullName>
        <ecNumber evidence="2">3.5.3.6</ecNumber>
    </submittedName>
</protein>
<dbReference type="STRING" id="937775.Metlim_1135"/>